<proteinExistence type="predicted"/>
<feature type="compositionally biased region" description="Basic residues" evidence="1">
    <location>
        <begin position="1"/>
        <end position="10"/>
    </location>
</feature>
<evidence type="ECO:0000313" key="2">
    <source>
        <dbReference type="Proteomes" id="UP000492821"/>
    </source>
</evidence>
<dbReference type="WBParaSite" id="Pan_g19054.t1">
    <property type="protein sequence ID" value="Pan_g19054.t1"/>
    <property type="gene ID" value="Pan_g19054"/>
</dbReference>
<reference evidence="2" key="1">
    <citation type="journal article" date="2013" name="Genetics">
        <title>The draft genome and transcriptome of Panagrellus redivivus are shaped by the harsh demands of a free-living lifestyle.</title>
        <authorList>
            <person name="Srinivasan J."/>
            <person name="Dillman A.R."/>
            <person name="Macchietto M.G."/>
            <person name="Heikkinen L."/>
            <person name="Lakso M."/>
            <person name="Fracchia K.M."/>
            <person name="Antoshechkin I."/>
            <person name="Mortazavi A."/>
            <person name="Wong G."/>
            <person name="Sternberg P.W."/>
        </authorList>
    </citation>
    <scope>NUCLEOTIDE SEQUENCE [LARGE SCALE GENOMIC DNA]</scope>
    <source>
        <strain evidence="2">MT8872</strain>
    </source>
</reference>
<name>A0A7E4VBR5_PANRE</name>
<accession>A0A7E4VBR5</accession>
<organism evidence="2 3">
    <name type="scientific">Panagrellus redivivus</name>
    <name type="common">Microworm</name>
    <dbReference type="NCBI Taxonomy" id="6233"/>
    <lineage>
        <taxon>Eukaryota</taxon>
        <taxon>Metazoa</taxon>
        <taxon>Ecdysozoa</taxon>
        <taxon>Nematoda</taxon>
        <taxon>Chromadorea</taxon>
        <taxon>Rhabditida</taxon>
        <taxon>Tylenchina</taxon>
        <taxon>Panagrolaimomorpha</taxon>
        <taxon>Panagrolaimoidea</taxon>
        <taxon>Panagrolaimidae</taxon>
        <taxon>Panagrellus</taxon>
    </lineage>
</organism>
<protein>
    <submittedName>
        <fullName evidence="3">Uncharacterized protein</fullName>
    </submittedName>
</protein>
<sequence length="66" mass="7752">MYNRRHRHKSAASASSPSFGRRKTNTISTTTIRRKWTSYHGQTAVRSVMFTARFELFNSIQWPHIP</sequence>
<evidence type="ECO:0000256" key="1">
    <source>
        <dbReference type="SAM" id="MobiDB-lite"/>
    </source>
</evidence>
<keyword evidence="2" id="KW-1185">Reference proteome</keyword>
<dbReference type="Proteomes" id="UP000492821">
    <property type="component" value="Unassembled WGS sequence"/>
</dbReference>
<feature type="region of interest" description="Disordered" evidence="1">
    <location>
        <begin position="1"/>
        <end position="27"/>
    </location>
</feature>
<evidence type="ECO:0000313" key="3">
    <source>
        <dbReference type="WBParaSite" id="Pan_g19054.t1"/>
    </source>
</evidence>
<reference evidence="3" key="2">
    <citation type="submission" date="2020-10" db="UniProtKB">
        <authorList>
            <consortium name="WormBaseParasite"/>
        </authorList>
    </citation>
    <scope>IDENTIFICATION</scope>
</reference>
<dbReference type="AlphaFoldDB" id="A0A7E4VBR5"/>